<dbReference type="CDD" id="cd07043">
    <property type="entry name" value="STAS_anti-anti-sigma_factors"/>
    <property type="match status" value="1"/>
</dbReference>
<dbReference type="PANTHER" id="PTHR33495">
    <property type="entry name" value="ANTI-SIGMA FACTOR ANTAGONIST TM_1081-RELATED-RELATED"/>
    <property type="match status" value="1"/>
</dbReference>
<gene>
    <name evidence="2" type="ORF">D7M11_18760</name>
</gene>
<dbReference type="PROSITE" id="PS50801">
    <property type="entry name" value="STAS"/>
    <property type="match status" value="1"/>
</dbReference>
<dbReference type="SUPFAM" id="SSF52091">
    <property type="entry name" value="SpoIIaa-like"/>
    <property type="match status" value="1"/>
</dbReference>
<dbReference type="EMBL" id="RBAH01000013">
    <property type="protein sequence ID" value="RKN82016.1"/>
    <property type="molecule type" value="Genomic_DNA"/>
</dbReference>
<dbReference type="Gene3D" id="3.30.750.24">
    <property type="entry name" value="STAS domain"/>
    <property type="match status" value="1"/>
</dbReference>
<reference evidence="2 3" key="1">
    <citation type="journal article" date="2007" name="Int. J. Syst. Evol. Microbiol.">
        <title>Paenibacillus ginsengarvi sp. nov., isolated from soil from ginseng cultivation.</title>
        <authorList>
            <person name="Yoon M.H."/>
            <person name="Ten L.N."/>
            <person name="Im W.T."/>
        </authorList>
    </citation>
    <scope>NUCLEOTIDE SEQUENCE [LARGE SCALE GENOMIC DNA]</scope>
    <source>
        <strain evidence="2 3">KCTC 13059</strain>
    </source>
</reference>
<dbReference type="InterPro" id="IPR002645">
    <property type="entry name" value="STAS_dom"/>
</dbReference>
<protein>
    <submittedName>
        <fullName evidence="2">Anti-sigma factor antagonist</fullName>
    </submittedName>
</protein>
<dbReference type="OrthoDB" id="2971572at2"/>
<dbReference type="GO" id="GO:0043856">
    <property type="term" value="F:anti-sigma factor antagonist activity"/>
    <property type="evidence" value="ECO:0007669"/>
    <property type="project" value="TreeGrafter"/>
</dbReference>
<accession>A0A3B0CFX5</accession>
<dbReference type="AlphaFoldDB" id="A0A3B0CFX5"/>
<dbReference type="InterPro" id="IPR036513">
    <property type="entry name" value="STAS_dom_sf"/>
</dbReference>
<evidence type="ECO:0000313" key="2">
    <source>
        <dbReference type="EMBL" id="RKN82016.1"/>
    </source>
</evidence>
<comment type="caution">
    <text evidence="2">The sequence shown here is derived from an EMBL/GenBank/DDBJ whole genome shotgun (WGS) entry which is preliminary data.</text>
</comment>
<dbReference type="Proteomes" id="UP000282311">
    <property type="component" value="Unassembled WGS sequence"/>
</dbReference>
<name>A0A3B0CFX5_9BACL</name>
<evidence type="ECO:0000259" key="1">
    <source>
        <dbReference type="PROSITE" id="PS50801"/>
    </source>
</evidence>
<organism evidence="2 3">
    <name type="scientific">Paenibacillus ginsengarvi</name>
    <dbReference type="NCBI Taxonomy" id="400777"/>
    <lineage>
        <taxon>Bacteria</taxon>
        <taxon>Bacillati</taxon>
        <taxon>Bacillota</taxon>
        <taxon>Bacilli</taxon>
        <taxon>Bacillales</taxon>
        <taxon>Paenibacillaceae</taxon>
        <taxon>Paenibacillus</taxon>
    </lineage>
</organism>
<dbReference type="RefSeq" id="WP_120748770.1">
    <property type="nucleotide sequence ID" value="NZ_RBAH01000013.1"/>
</dbReference>
<feature type="domain" description="STAS" evidence="1">
    <location>
        <begin position="1"/>
        <end position="108"/>
    </location>
</feature>
<evidence type="ECO:0000313" key="3">
    <source>
        <dbReference type="Proteomes" id="UP000282311"/>
    </source>
</evidence>
<dbReference type="Pfam" id="PF01740">
    <property type="entry name" value="STAS"/>
    <property type="match status" value="1"/>
</dbReference>
<keyword evidence="3" id="KW-1185">Reference proteome</keyword>
<sequence length="114" mass="12952">MLLTREDGIRVLWWNEDVTLKNVDDFRLAVRKLLDSEENSLVLELREVMYVNSGALGIIADAVRQGDRHRKQLVIAGIEPTVGEILSIVKFGAFIRLFRQREEAVAYIRSGPAT</sequence>
<proteinExistence type="predicted"/>